<accession>D7CLW9</accession>
<keyword evidence="4 5" id="KW-0949">S-adenosyl-L-methionine</keyword>
<dbReference type="PANTHER" id="PTHR35863">
    <property type="entry name" value="COBALT-PRECORRIN-5B C(1)-METHYLTRANSFERASE"/>
    <property type="match status" value="1"/>
</dbReference>
<keyword evidence="3 5" id="KW-0808">Transferase</keyword>
<dbReference type="Gene3D" id="3.30.2110.10">
    <property type="entry name" value="CbiD-like"/>
    <property type="match status" value="1"/>
</dbReference>
<reference evidence="6 7" key="2">
    <citation type="journal article" date="2010" name="Stand. Genomic Sci.">
        <title>Complete genome sequence of Syntrophothermus lipocalidus type strain (TGB-C1).</title>
        <authorList>
            <person name="Djao O.D."/>
            <person name="Zhang X."/>
            <person name="Lucas S."/>
            <person name="Lapidus A."/>
            <person name="Del Rio T.G."/>
            <person name="Nolan M."/>
            <person name="Tice H."/>
            <person name="Cheng J.F."/>
            <person name="Han C."/>
            <person name="Tapia R."/>
            <person name="Goodwin L."/>
            <person name="Pitluck S."/>
            <person name="Liolios K."/>
            <person name="Ivanova N."/>
            <person name="Mavromatis K."/>
            <person name="Mikhailova N."/>
            <person name="Ovchinnikova G."/>
            <person name="Pati A."/>
            <person name="Brambilla E."/>
            <person name="Chen A."/>
            <person name="Palaniappan K."/>
            <person name="Land M."/>
            <person name="Hauser L."/>
            <person name="Chang Y.J."/>
            <person name="Jeffries C.D."/>
            <person name="Rohde M."/>
            <person name="Sikorski J."/>
            <person name="Spring S."/>
            <person name="Goker M."/>
            <person name="Detter J.C."/>
            <person name="Woyke T."/>
            <person name="Bristow J."/>
            <person name="Eisen J.A."/>
            <person name="Markowitz V."/>
            <person name="Hugenholtz P."/>
            <person name="Kyrpides N.C."/>
            <person name="Klenk H.P."/>
        </authorList>
    </citation>
    <scope>NUCLEOTIDE SEQUENCE [LARGE SCALE GENOMIC DNA]</scope>
    <source>
        <strain evidence="7">DSM 12680 / TGB-C1</strain>
    </source>
</reference>
<dbReference type="HOGENOM" id="CLU_041273_1_0_9"/>
<dbReference type="OrthoDB" id="6439987at2"/>
<reference evidence="7" key="1">
    <citation type="journal article" date="2010" name="Stand. Genomic Sci.">
        <title>Complete genome sequence of Syntrophothermus lipocalidus type strain (TGB-C1T).</title>
        <authorList>
            <consortium name="US DOE Joint Genome Institute (JGI-PGF)"/>
            <person name="Djao O."/>
            <person name="Zhang X."/>
            <person name="Lucas S."/>
            <person name="Lapidus A."/>
            <person name="Glavina Del Rio T."/>
            <person name="Nolan M."/>
            <person name="Tice H."/>
            <person name="Cheng J."/>
            <person name="Han C."/>
            <person name="Tapia R."/>
            <person name="Goodwin L."/>
            <person name="Pitluck S."/>
            <person name="Liolios K."/>
            <person name="Ivanova N."/>
            <person name="Mavromatis K."/>
            <person name="Mikhailova N."/>
            <person name="Ovchinnikova G."/>
            <person name="Pati A."/>
            <person name="Brambilla E."/>
            <person name="Chen A."/>
            <person name="Palaniappan K."/>
            <person name="Land M."/>
            <person name="Hauser L."/>
            <person name="Chang Y."/>
            <person name="Jeffries C."/>
            <person name="Rohde M."/>
            <person name="Sikorski J."/>
            <person name="Spring S."/>
            <person name="Goker M."/>
            <person name="Detter J."/>
            <person name="Woyke T."/>
            <person name="Bristow J."/>
            <person name="Eisen J."/>
            <person name="Markowitz V."/>
            <person name="Hugenholtz P."/>
            <person name="Kyrpides N."/>
            <person name="Klenk H."/>
        </authorList>
    </citation>
    <scope>NUCLEOTIDE SEQUENCE [LARGE SCALE GENOMIC DNA]</scope>
    <source>
        <strain evidence="7">DSM 12680 / TGB-C1</strain>
    </source>
</reference>
<comment type="similarity">
    <text evidence="5">Belongs to the CbiD family.</text>
</comment>
<dbReference type="Pfam" id="PF01888">
    <property type="entry name" value="CbiD"/>
    <property type="match status" value="1"/>
</dbReference>
<proteinExistence type="inferred from homology"/>
<dbReference type="UniPathway" id="UPA00148">
    <property type="reaction ID" value="UER00227"/>
</dbReference>
<dbReference type="AlphaFoldDB" id="D7CLW9"/>
<keyword evidence="2 5" id="KW-0489">Methyltransferase</keyword>
<dbReference type="NCBIfam" id="TIGR00312">
    <property type="entry name" value="cbiD"/>
    <property type="match status" value="1"/>
</dbReference>
<dbReference type="eggNOG" id="COG1903">
    <property type="taxonomic scope" value="Bacteria"/>
</dbReference>
<comment type="function">
    <text evidence="5">Catalyzes the methylation of C-1 in cobalt-precorrin-5B to form cobalt-precorrin-6A.</text>
</comment>
<dbReference type="GO" id="GO:0043780">
    <property type="term" value="F:cobalt-precorrin-5B C1-methyltransferase activity"/>
    <property type="evidence" value="ECO:0007669"/>
    <property type="project" value="RHEA"/>
</dbReference>
<comment type="catalytic activity">
    <reaction evidence="5">
        <text>Co-precorrin-5B + S-adenosyl-L-methionine = Co-precorrin-6A + S-adenosyl-L-homocysteine</text>
        <dbReference type="Rhea" id="RHEA:26285"/>
        <dbReference type="ChEBI" id="CHEBI:57856"/>
        <dbReference type="ChEBI" id="CHEBI:59789"/>
        <dbReference type="ChEBI" id="CHEBI:60063"/>
        <dbReference type="ChEBI" id="CHEBI:60064"/>
        <dbReference type="EC" id="2.1.1.195"/>
    </reaction>
</comment>
<dbReference type="RefSeq" id="WP_013175106.1">
    <property type="nucleotide sequence ID" value="NC_014220.1"/>
</dbReference>
<dbReference type="HAMAP" id="MF_00787">
    <property type="entry name" value="CbiD"/>
    <property type="match status" value="1"/>
</dbReference>
<evidence type="ECO:0000256" key="4">
    <source>
        <dbReference type="ARBA" id="ARBA00022691"/>
    </source>
</evidence>
<evidence type="ECO:0000256" key="1">
    <source>
        <dbReference type="ARBA" id="ARBA00022573"/>
    </source>
</evidence>
<comment type="pathway">
    <text evidence="5">Cofactor biosynthesis; adenosylcobalamin biosynthesis; cob(II)yrinate a,c-diamide from sirohydrochlorin (anaerobic route): step 6/10.</text>
</comment>
<sequence>MNHYVTVNGRKLRKGYTTGSCAAAAAQAATRMLVTGVPLETIEIEVPAGIKLQLAVDNVIIQPDWAMCSVRKDGGDDPDVTTGLDVFAKVSFAVHARIDIYAGEGVGVVTKPGLGIAVGEPAINPVPRRMILDAVRTELPPGQGADVTIFIPGGKEVAEKTFNPRLGIEGGLSILGTTGIVEPMSEEALKEALILKVKVLAASGCKQAVLVPGKYGEKFATTKLGLPHEMVVISSNFIGSLLDSCLEQGFEDLLIVGHIGKLIKIAGGIFHTHSRVADARMEILSAFASLHGADRDTIAQLLDCPTTDAALDIIRERGLEGVYQFVAERVSARCRQRLQSRVSVGTIVYAGKESLLAMDTVGKQLWEEFLHV</sequence>
<protein>
    <recommendedName>
        <fullName evidence="5">Cobalt-precorrin-5B C(1)-methyltransferase</fullName>
        <ecNumber evidence="5">2.1.1.195</ecNumber>
    </recommendedName>
    <alternativeName>
        <fullName evidence="5">Cobalt-precorrin-6A synthase</fullName>
    </alternativeName>
</protein>
<organism evidence="6 7">
    <name type="scientific">Syntrophothermus lipocalidus (strain DSM 12680 / TGB-C1)</name>
    <dbReference type="NCBI Taxonomy" id="643648"/>
    <lineage>
        <taxon>Bacteria</taxon>
        <taxon>Bacillati</taxon>
        <taxon>Bacillota</taxon>
        <taxon>Clostridia</taxon>
        <taxon>Eubacteriales</taxon>
        <taxon>Syntrophomonadaceae</taxon>
        <taxon>Syntrophothermus</taxon>
    </lineage>
</organism>
<dbReference type="PIRSF" id="PIRSF026782">
    <property type="entry name" value="CbiD"/>
    <property type="match status" value="1"/>
</dbReference>
<dbReference type="GO" id="GO:0019251">
    <property type="term" value="P:anaerobic cobalamin biosynthetic process"/>
    <property type="evidence" value="ECO:0007669"/>
    <property type="project" value="UniProtKB-UniRule"/>
</dbReference>
<evidence type="ECO:0000256" key="3">
    <source>
        <dbReference type="ARBA" id="ARBA00022679"/>
    </source>
</evidence>
<dbReference type="EC" id="2.1.1.195" evidence="5"/>
<dbReference type="PANTHER" id="PTHR35863:SF1">
    <property type="entry name" value="COBALT-PRECORRIN-5B C(1)-METHYLTRANSFERASE"/>
    <property type="match status" value="1"/>
</dbReference>
<evidence type="ECO:0000256" key="2">
    <source>
        <dbReference type="ARBA" id="ARBA00022603"/>
    </source>
</evidence>
<evidence type="ECO:0000313" key="6">
    <source>
        <dbReference type="EMBL" id="ADI01704.1"/>
    </source>
</evidence>
<dbReference type="Proteomes" id="UP000000378">
    <property type="component" value="Chromosome"/>
</dbReference>
<dbReference type="STRING" id="643648.Slip_0925"/>
<dbReference type="InterPro" id="IPR002748">
    <property type="entry name" value="CbiD"/>
</dbReference>
<evidence type="ECO:0000256" key="5">
    <source>
        <dbReference type="HAMAP-Rule" id="MF_00787"/>
    </source>
</evidence>
<dbReference type="EMBL" id="CP002048">
    <property type="protein sequence ID" value="ADI01704.1"/>
    <property type="molecule type" value="Genomic_DNA"/>
</dbReference>
<dbReference type="SUPFAM" id="SSF111342">
    <property type="entry name" value="CbiD-like"/>
    <property type="match status" value="1"/>
</dbReference>
<dbReference type="GO" id="GO:0032259">
    <property type="term" value="P:methylation"/>
    <property type="evidence" value="ECO:0007669"/>
    <property type="project" value="UniProtKB-KW"/>
</dbReference>
<dbReference type="InterPro" id="IPR036074">
    <property type="entry name" value="CbiD_sf"/>
</dbReference>
<name>D7CLW9_SYNLT</name>
<gene>
    <name evidence="5" type="primary">cbiD</name>
    <name evidence="6" type="ordered locus">Slip_0925</name>
</gene>
<keyword evidence="7" id="KW-1185">Reference proteome</keyword>
<evidence type="ECO:0000313" key="7">
    <source>
        <dbReference type="Proteomes" id="UP000000378"/>
    </source>
</evidence>
<keyword evidence="1 5" id="KW-0169">Cobalamin biosynthesis</keyword>
<dbReference type="KEGG" id="slp:Slip_0925"/>